<keyword evidence="3" id="KW-0378">Hydrolase</keyword>
<sequence length="285" mass="29624">MMRLLLFLLPLAIVSCSAPSPQSPSNLQAPARTESSAQVDIQKAEVAQAASPAPIQPPGPVSSPALIRTQLDGIAIDAIAFDSRTHYLAVVDQPGGPGSKWPDCRAAGQATKAIAAINAGFFTPEGTPLGKLIADGDSTGILNRASSLGAGFFVLSKGGSMELVRRERFTGGNQALQSGPFLVEHDRAVGGLSEKQSSARCFVASDGVNGWIIARTGACSLRSLAAALAGQSIGPVSLDTVLNLDGGRSSEIWASSSVSNGPYFDRPFWNKPVRNFLVLRPLGTN</sequence>
<dbReference type="Pfam" id="PF09992">
    <property type="entry name" value="NAGPA"/>
    <property type="match status" value="1"/>
</dbReference>
<organism evidence="3 4">
    <name type="scientific">Haloferula chungangensis</name>
    <dbReference type="NCBI Taxonomy" id="1048331"/>
    <lineage>
        <taxon>Bacteria</taxon>
        <taxon>Pseudomonadati</taxon>
        <taxon>Verrucomicrobiota</taxon>
        <taxon>Verrucomicrobiia</taxon>
        <taxon>Verrucomicrobiales</taxon>
        <taxon>Verrucomicrobiaceae</taxon>
        <taxon>Haloferula</taxon>
    </lineage>
</organism>
<dbReference type="InterPro" id="IPR018711">
    <property type="entry name" value="NAGPA"/>
</dbReference>
<reference evidence="4" key="1">
    <citation type="journal article" date="2019" name="Int. J. Syst. Evol. Microbiol.">
        <title>The Global Catalogue of Microorganisms (GCM) 10K type strain sequencing project: providing services to taxonomists for standard genome sequencing and annotation.</title>
        <authorList>
            <consortium name="The Broad Institute Genomics Platform"/>
            <consortium name="The Broad Institute Genome Sequencing Center for Infectious Disease"/>
            <person name="Wu L."/>
            <person name="Ma J."/>
        </authorList>
    </citation>
    <scope>NUCLEOTIDE SEQUENCE [LARGE SCALE GENOMIC DNA]</scope>
    <source>
        <strain evidence="4">CGMCC 4.1467</strain>
    </source>
</reference>
<dbReference type="RefSeq" id="WP_379716128.1">
    <property type="nucleotide sequence ID" value="NZ_JBHTBS010000016.1"/>
</dbReference>
<dbReference type="PROSITE" id="PS51257">
    <property type="entry name" value="PROKAR_LIPOPROTEIN"/>
    <property type="match status" value="1"/>
</dbReference>
<evidence type="ECO:0000259" key="2">
    <source>
        <dbReference type="Pfam" id="PF09992"/>
    </source>
</evidence>
<gene>
    <name evidence="3" type="ORF">ACFQY0_19540</name>
</gene>
<feature type="signal peptide" evidence="1">
    <location>
        <begin position="1"/>
        <end position="18"/>
    </location>
</feature>
<keyword evidence="4" id="KW-1185">Reference proteome</keyword>
<dbReference type="Proteomes" id="UP001596472">
    <property type="component" value="Unassembled WGS sequence"/>
</dbReference>
<evidence type="ECO:0000256" key="1">
    <source>
        <dbReference type="SAM" id="SignalP"/>
    </source>
</evidence>
<name>A0ABW2LCW5_9BACT</name>
<comment type="caution">
    <text evidence="3">The sequence shown here is derived from an EMBL/GenBank/DDBJ whole genome shotgun (WGS) entry which is preliminary data.</text>
</comment>
<evidence type="ECO:0000313" key="3">
    <source>
        <dbReference type="EMBL" id="MFC7339395.1"/>
    </source>
</evidence>
<keyword evidence="3" id="KW-0326">Glycosidase</keyword>
<evidence type="ECO:0000313" key="4">
    <source>
        <dbReference type="Proteomes" id="UP001596472"/>
    </source>
</evidence>
<dbReference type="GO" id="GO:0016798">
    <property type="term" value="F:hydrolase activity, acting on glycosyl bonds"/>
    <property type="evidence" value="ECO:0007669"/>
    <property type="project" value="UniProtKB-KW"/>
</dbReference>
<feature type="domain" description="Phosphodiester glycosidase" evidence="2">
    <location>
        <begin position="112"/>
        <end position="279"/>
    </location>
</feature>
<proteinExistence type="predicted"/>
<dbReference type="EMBL" id="JBHTBS010000016">
    <property type="protein sequence ID" value="MFC7339395.1"/>
    <property type="molecule type" value="Genomic_DNA"/>
</dbReference>
<protein>
    <submittedName>
        <fullName evidence="3">Phosphodiester glycosidase family protein</fullName>
    </submittedName>
</protein>
<feature type="chain" id="PRO_5046086329" evidence="1">
    <location>
        <begin position="19"/>
        <end position="285"/>
    </location>
</feature>
<accession>A0ABW2LCW5</accession>
<keyword evidence="1" id="KW-0732">Signal</keyword>